<feature type="domain" description="CDR ABC transporter" evidence="9">
    <location>
        <begin position="274"/>
        <end position="362"/>
    </location>
</feature>
<dbReference type="Proteomes" id="UP000241769">
    <property type="component" value="Unassembled WGS sequence"/>
</dbReference>
<dbReference type="GO" id="GO:0016020">
    <property type="term" value="C:membrane"/>
    <property type="evidence" value="ECO:0007669"/>
    <property type="project" value="UniProtKB-SubCell"/>
</dbReference>
<dbReference type="SUPFAM" id="SSF52540">
    <property type="entry name" value="P-loop containing nucleoside triphosphate hydrolases"/>
    <property type="match status" value="2"/>
</dbReference>
<dbReference type="InParanoid" id="A0A2P6MML2"/>
<feature type="transmembrane region" description="Helical" evidence="6">
    <location>
        <begin position="465"/>
        <end position="485"/>
    </location>
</feature>
<feature type="transmembrane region" description="Helical" evidence="6">
    <location>
        <begin position="181"/>
        <end position="199"/>
    </location>
</feature>
<evidence type="ECO:0000259" key="8">
    <source>
        <dbReference type="Pfam" id="PF01061"/>
    </source>
</evidence>
<dbReference type="Pfam" id="PF06422">
    <property type="entry name" value="PDR_CDR"/>
    <property type="match status" value="2"/>
</dbReference>
<feature type="transmembrane region" description="Helical" evidence="6">
    <location>
        <begin position="105"/>
        <end position="126"/>
    </location>
</feature>
<feature type="transmembrane region" description="Helical" evidence="6">
    <location>
        <begin position="75"/>
        <end position="93"/>
    </location>
</feature>
<evidence type="ECO:0000256" key="3">
    <source>
        <dbReference type="ARBA" id="ARBA00022692"/>
    </source>
</evidence>
<dbReference type="OrthoDB" id="245989at2759"/>
<dbReference type="EMBL" id="MDYQ01000740">
    <property type="protein sequence ID" value="PRP72938.1"/>
    <property type="molecule type" value="Genomic_DNA"/>
</dbReference>
<feature type="domain" description="ABC-2 type transporter transmembrane" evidence="8">
    <location>
        <begin position="51"/>
        <end position="260"/>
    </location>
</feature>
<keyword evidence="11" id="KW-1185">Reference proteome</keyword>
<accession>A0A2P6MML2</accession>
<keyword evidence="5 6" id="KW-0472">Membrane</keyword>
<comment type="subcellular location">
    <subcellularLocation>
        <location evidence="1">Membrane</location>
        <topology evidence="1">Multi-pass membrane protein</topology>
    </subcellularLocation>
</comment>
<evidence type="ECO:0000259" key="7">
    <source>
        <dbReference type="Pfam" id="PF00005"/>
    </source>
</evidence>
<evidence type="ECO:0000256" key="5">
    <source>
        <dbReference type="ARBA" id="ARBA00023136"/>
    </source>
</evidence>
<feature type="non-terminal residue" evidence="10">
    <location>
        <position position="1"/>
    </location>
</feature>
<evidence type="ECO:0000256" key="6">
    <source>
        <dbReference type="SAM" id="Phobius"/>
    </source>
</evidence>
<dbReference type="AlphaFoldDB" id="A0A2P6MML2"/>
<dbReference type="Pfam" id="PF01061">
    <property type="entry name" value="ABC2_membrane"/>
    <property type="match status" value="1"/>
</dbReference>
<dbReference type="STRING" id="1890364.A0A2P6MML2"/>
<keyword evidence="3 6" id="KW-0812">Transmembrane</keyword>
<feature type="domain" description="CDR ABC transporter" evidence="9">
    <location>
        <begin position="448"/>
        <end position="509"/>
    </location>
</feature>
<feature type="transmembrane region" description="Helical" evidence="6">
    <location>
        <begin position="237"/>
        <end position="257"/>
    </location>
</feature>
<dbReference type="GO" id="GO:0005524">
    <property type="term" value="F:ATP binding"/>
    <property type="evidence" value="ECO:0007669"/>
    <property type="project" value="InterPro"/>
</dbReference>
<protein>
    <submittedName>
        <fullName evidence="10">ABC transporter G family protein</fullName>
    </submittedName>
</protein>
<dbReference type="InterPro" id="IPR027417">
    <property type="entry name" value="P-loop_NTPase"/>
</dbReference>
<evidence type="ECO:0000313" key="11">
    <source>
        <dbReference type="Proteomes" id="UP000241769"/>
    </source>
</evidence>
<dbReference type="PANTHER" id="PTHR19241">
    <property type="entry name" value="ATP-BINDING CASSETTE TRANSPORTER"/>
    <property type="match status" value="1"/>
</dbReference>
<dbReference type="InterPro" id="IPR003439">
    <property type="entry name" value="ABC_transporter-like_ATP-bd"/>
</dbReference>
<dbReference type="GO" id="GO:0140359">
    <property type="term" value="F:ABC-type transporter activity"/>
    <property type="evidence" value="ECO:0007669"/>
    <property type="project" value="InterPro"/>
</dbReference>
<feature type="domain" description="ABC transporter" evidence="7">
    <location>
        <begin position="559"/>
        <end position="609"/>
    </location>
</feature>
<sequence length="610" mass="68412">SEQYKRQLSEQKDFEDSVKQDNPFADFKAEVKSQKAKGNRKSSAYTVGFVEQVFALTNRQFQVIWMDKFGLITRYSSVIIQALIYGSVFLNLAKDVSGGFSRGGALFSSLLFNAFTSQAELPMSFMGRRTLQKHKSYAMYHPAAYHIAQVVADIPVLISQVVLFSIITYFMWQLAQSPGQYFVHVFTLFISSMAMTNMFRMFGNITPSLYIAQQVLTFILILMICYSGYLIPHPKMHPWLSWFYWINPFAYAFKGLFSNEMRNLRFDCSGTGSIPAGPGYDDPAYQTCTLPGSTPGADYVVGRSYLQRAYDINVDDQAIDVIAVFLFWILFTVVNMAAMEWLDFTGGGYTHKVYKRGKAPKENTNESEKEAQLLVQQATDSMSKTLTLKGGCFMWKDVRYTVPVKGGDRLLLDDVEGWIKPGQMTALMGASGAGKTTLLDVLAKRKTMGRDYLQRTYEINVDQQAINVIAVFLFWILFTVVNMAAMEWLDFTGGGYTHKVYKRGKAPKENTNESEKEAQLLVQQATDSMSKTLTLKGGCFMWKDVRYTVPVKGGDRLLLDDVEGWIKPGQMTALMGASGAGKTTLLDVLAKRKTMGTVSGTVTLNGKPLK</sequence>
<reference evidence="10 11" key="1">
    <citation type="journal article" date="2018" name="Genome Biol. Evol.">
        <title>Multiple Roots of Fruiting Body Formation in Amoebozoa.</title>
        <authorList>
            <person name="Hillmann F."/>
            <person name="Forbes G."/>
            <person name="Novohradska S."/>
            <person name="Ferling I."/>
            <person name="Riege K."/>
            <person name="Groth M."/>
            <person name="Westermann M."/>
            <person name="Marz M."/>
            <person name="Spaller T."/>
            <person name="Winckler T."/>
            <person name="Schaap P."/>
            <person name="Glockner G."/>
        </authorList>
    </citation>
    <scope>NUCLEOTIDE SEQUENCE [LARGE SCALE GENOMIC DNA]</scope>
    <source>
        <strain evidence="10 11">Jena</strain>
    </source>
</reference>
<proteinExistence type="predicted"/>
<evidence type="ECO:0000256" key="2">
    <source>
        <dbReference type="ARBA" id="ARBA00022448"/>
    </source>
</evidence>
<evidence type="ECO:0000259" key="9">
    <source>
        <dbReference type="Pfam" id="PF06422"/>
    </source>
</evidence>
<feature type="transmembrane region" description="Helical" evidence="6">
    <location>
        <begin position="211"/>
        <end position="231"/>
    </location>
</feature>
<evidence type="ECO:0000256" key="1">
    <source>
        <dbReference type="ARBA" id="ARBA00004141"/>
    </source>
</evidence>
<keyword evidence="4 6" id="KW-1133">Transmembrane helix</keyword>
<dbReference type="InterPro" id="IPR010929">
    <property type="entry name" value="PDR_CDR_ABC"/>
</dbReference>
<evidence type="ECO:0000256" key="4">
    <source>
        <dbReference type="ARBA" id="ARBA00022989"/>
    </source>
</evidence>
<feature type="transmembrane region" description="Helical" evidence="6">
    <location>
        <begin position="147"/>
        <end position="175"/>
    </location>
</feature>
<gene>
    <name evidence="10" type="ORF">PROFUN_17007</name>
</gene>
<dbReference type="Pfam" id="PF00005">
    <property type="entry name" value="ABC_tran"/>
    <property type="match status" value="1"/>
</dbReference>
<name>A0A2P6MML2_9EUKA</name>
<organism evidence="10 11">
    <name type="scientific">Planoprotostelium fungivorum</name>
    <dbReference type="NCBI Taxonomy" id="1890364"/>
    <lineage>
        <taxon>Eukaryota</taxon>
        <taxon>Amoebozoa</taxon>
        <taxon>Evosea</taxon>
        <taxon>Variosea</taxon>
        <taxon>Cavosteliida</taxon>
        <taxon>Cavosteliaceae</taxon>
        <taxon>Planoprotostelium</taxon>
    </lineage>
</organism>
<evidence type="ECO:0000313" key="10">
    <source>
        <dbReference type="EMBL" id="PRP72938.1"/>
    </source>
</evidence>
<dbReference type="InterPro" id="IPR013525">
    <property type="entry name" value="ABC2_TM"/>
</dbReference>
<keyword evidence="2" id="KW-0813">Transport</keyword>
<dbReference type="GO" id="GO:0016887">
    <property type="term" value="F:ATP hydrolysis activity"/>
    <property type="evidence" value="ECO:0007669"/>
    <property type="project" value="InterPro"/>
</dbReference>
<dbReference type="Gene3D" id="3.40.50.300">
    <property type="entry name" value="P-loop containing nucleotide triphosphate hydrolases"/>
    <property type="match status" value="2"/>
</dbReference>
<feature type="transmembrane region" description="Helical" evidence="6">
    <location>
        <begin position="318"/>
        <end position="338"/>
    </location>
</feature>
<comment type="caution">
    <text evidence="10">The sequence shown here is derived from an EMBL/GenBank/DDBJ whole genome shotgun (WGS) entry which is preliminary data.</text>
</comment>
<feature type="non-terminal residue" evidence="10">
    <location>
        <position position="610"/>
    </location>
</feature>